<name>A0A3R7JTJ3_CLOSI</name>
<accession>A0A3R7JTJ3</accession>
<organism evidence="1 2">
    <name type="scientific">Clonorchis sinensis</name>
    <name type="common">Chinese liver fluke</name>
    <dbReference type="NCBI Taxonomy" id="79923"/>
    <lineage>
        <taxon>Eukaryota</taxon>
        <taxon>Metazoa</taxon>
        <taxon>Spiralia</taxon>
        <taxon>Lophotrochozoa</taxon>
        <taxon>Platyhelminthes</taxon>
        <taxon>Trematoda</taxon>
        <taxon>Digenea</taxon>
        <taxon>Opisthorchiida</taxon>
        <taxon>Opisthorchiata</taxon>
        <taxon>Opisthorchiidae</taxon>
        <taxon>Clonorchis</taxon>
    </lineage>
</organism>
<keyword evidence="2" id="KW-1185">Reference proteome</keyword>
<evidence type="ECO:0000313" key="2">
    <source>
        <dbReference type="Proteomes" id="UP000286415"/>
    </source>
</evidence>
<reference evidence="1 2" key="2">
    <citation type="journal article" date="2021" name="Genomics">
        <title>High-quality reference genome for Clonorchis sinensis.</title>
        <authorList>
            <person name="Young N.D."/>
            <person name="Stroehlein A.J."/>
            <person name="Kinkar L."/>
            <person name="Wang T."/>
            <person name="Sohn W.M."/>
            <person name="Chang B.C.H."/>
            <person name="Kaur P."/>
            <person name="Weisz D."/>
            <person name="Dudchenko O."/>
            <person name="Aiden E.L."/>
            <person name="Korhonen P.K."/>
            <person name="Gasser R.B."/>
        </authorList>
    </citation>
    <scope>NUCLEOTIDE SEQUENCE [LARGE SCALE GENOMIC DNA]</scope>
    <source>
        <strain evidence="1">Cs-k2</strain>
    </source>
</reference>
<dbReference type="InParanoid" id="A0A3R7JTJ3"/>
<comment type="caution">
    <text evidence="1">The sequence shown here is derived from an EMBL/GenBank/DDBJ whole genome shotgun (WGS) entry which is preliminary data.</text>
</comment>
<dbReference type="Proteomes" id="UP000286415">
    <property type="component" value="Unassembled WGS sequence"/>
</dbReference>
<sequence>MQAGDNKPSTMRDSLIRGPVIIKSSAVTFFWCLAAMQPEGSMRARILPCYPSLDRGSREAKVAFEPDPRPCAALFMKHWLCTWLECEFTDRKVRCLNPNSASRLPLSRLGQTGSIPALILHSGGMPAKHRKGATAERFFI</sequence>
<gene>
    <name evidence="1" type="ORF">CSKR_109324</name>
</gene>
<reference evidence="1 2" key="1">
    <citation type="journal article" date="2018" name="Biotechnol. Adv.">
        <title>Improved genomic resources and new bioinformatic workflow for the carcinogenic parasite Clonorchis sinensis: Biotechnological implications.</title>
        <authorList>
            <person name="Wang D."/>
            <person name="Korhonen P.K."/>
            <person name="Gasser R.B."/>
            <person name="Young N.D."/>
        </authorList>
    </citation>
    <scope>NUCLEOTIDE SEQUENCE [LARGE SCALE GENOMIC DNA]</scope>
    <source>
        <strain evidence="1">Cs-k2</strain>
    </source>
</reference>
<dbReference type="AlphaFoldDB" id="A0A3R7JTJ3"/>
<protein>
    <submittedName>
        <fullName evidence="1">Uncharacterized protein</fullName>
    </submittedName>
</protein>
<evidence type="ECO:0000313" key="1">
    <source>
        <dbReference type="EMBL" id="KAG5451331.1"/>
    </source>
</evidence>
<dbReference type="EMBL" id="NIRI02000042">
    <property type="protein sequence ID" value="KAG5451331.1"/>
    <property type="molecule type" value="Genomic_DNA"/>
</dbReference>
<proteinExistence type="predicted"/>